<feature type="signal peptide" evidence="1">
    <location>
        <begin position="1"/>
        <end position="20"/>
    </location>
</feature>
<proteinExistence type="predicted"/>
<sequence length="261" mass="28868">MKLLAICLVLPFFTAMRSAALSTPNGNGSFSSGYKITLDYKPAPSSRRHDAASTNLGLMRRQMSYPINQCPQQASGTYRDFTDFRGSRCLTDTHSGAWEISCNPPIGQTPPFGIPFYWYDGSCRPHEICIDRPVDPSQMIPHGQYSTAWCVAGSAMVTLSQAALANDVRRVQATPQDRWSMNENIEIILTGQNDDDILFKAHEITLGARDTNKNPVGQPISCSECSNLRFSNWPQGTANFDSNITLPNVNDIANLHMVSWS</sequence>
<keyword evidence="1" id="KW-0732">Signal</keyword>
<dbReference type="AlphaFoldDB" id="A0A6A6H6C8"/>
<evidence type="ECO:0000313" key="3">
    <source>
        <dbReference type="Proteomes" id="UP000800092"/>
    </source>
</evidence>
<feature type="chain" id="PRO_5025680351" description="Lytic polysaccharide monooxygenase" evidence="1">
    <location>
        <begin position="21"/>
        <end position="261"/>
    </location>
</feature>
<organism evidence="2 3">
    <name type="scientific">Viridothelium virens</name>
    <name type="common">Speckled blister lichen</name>
    <name type="synonym">Trypethelium virens</name>
    <dbReference type="NCBI Taxonomy" id="1048519"/>
    <lineage>
        <taxon>Eukaryota</taxon>
        <taxon>Fungi</taxon>
        <taxon>Dikarya</taxon>
        <taxon>Ascomycota</taxon>
        <taxon>Pezizomycotina</taxon>
        <taxon>Dothideomycetes</taxon>
        <taxon>Dothideomycetes incertae sedis</taxon>
        <taxon>Trypetheliales</taxon>
        <taxon>Trypetheliaceae</taxon>
        <taxon>Viridothelium</taxon>
    </lineage>
</organism>
<protein>
    <recommendedName>
        <fullName evidence="4">Lytic polysaccharide monooxygenase</fullName>
    </recommendedName>
</protein>
<evidence type="ECO:0000256" key="1">
    <source>
        <dbReference type="SAM" id="SignalP"/>
    </source>
</evidence>
<name>A0A6A6H6C8_VIRVR</name>
<reference evidence="2" key="1">
    <citation type="journal article" date="2020" name="Stud. Mycol.">
        <title>101 Dothideomycetes genomes: a test case for predicting lifestyles and emergence of pathogens.</title>
        <authorList>
            <person name="Haridas S."/>
            <person name="Albert R."/>
            <person name="Binder M."/>
            <person name="Bloem J."/>
            <person name="Labutti K."/>
            <person name="Salamov A."/>
            <person name="Andreopoulos B."/>
            <person name="Baker S."/>
            <person name="Barry K."/>
            <person name="Bills G."/>
            <person name="Bluhm B."/>
            <person name="Cannon C."/>
            <person name="Castanera R."/>
            <person name="Culley D."/>
            <person name="Daum C."/>
            <person name="Ezra D."/>
            <person name="Gonzalez J."/>
            <person name="Henrissat B."/>
            <person name="Kuo A."/>
            <person name="Liang C."/>
            <person name="Lipzen A."/>
            <person name="Lutzoni F."/>
            <person name="Magnuson J."/>
            <person name="Mondo S."/>
            <person name="Nolan M."/>
            <person name="Ohm R."/>
            <person name="Pangilinan J."/>
            <person name="Park H.-J."/>
            <person name="Ramirez L."/>
            <person name="Alfaro M."/>
            <person name="Sun H."/>
            <person name="Tritt A."/>
            <person name="Yoshinaga Y."/>
            <person name="Zwiers L.-H."/>
            <person name="Turgeon B."/>
            <person name="Goodwin S."/>
            <person name="Spatafora J."/>
            <person name="Crous P."/>
            <person name="Grigoriev I."/>
        </authorList>
    </citation>
    <scope>NUCLEOTIDE SEQUENCE</scope>
    <source>
        <strain evidence="2">Tuck. ex Michener</strain>
    </source>
</reference>
<dbReference type="EMBL" id="ML991807">
    <property type="protein sequence ID" value="KAF2233378.1"/>
    <property type="molecule type" value="Genomic_DNA"/>
</dbReference>
<accession>A0A6A6H6C8</accession>
<gene>
    <name evidence="2" type="ORF">EV356DRAFT_568035</name>
</gene>
<evidence type="ECO:0008006" key="4">
    <source>
        <dbReference type="Google" id="ProtNLM"/>
    </source>
</evidence>
<evidence type="ECO:0000313" key="2">
    <source>
        <dbReference type="EMBL" id="KAF2233378.1"/>
    </source>
</evidence>
<keyword evidence="3" id="KW-1185">Reference proteome</keyword>
<dbReference type="Proteomes" id="UP000800092">
    <property type="component" value="Unassembled WGS sequence"/>
</dbReference>